<dbReference type="AlphaFoldDB" id="Q97XM8"/>
<dbReference type="RefSeq" id="WP_010923564.1">
    <property type="nucleotide sequence ID" value="NC_002754.1"/>
</dbReference>
<dbReference type="InterPro" id="IPR036390">
    <property type="entry name" value="WH_DNA-bd_sf"/>
</dbReference>
<reference evidence="3" key="1">
    <citation type="journal article" date="2001" name="Proc. Natl. Acad. Sci. U.S.A.">
        <title>The complete genome of the crenarchaeon Sulfolobus solfataricus P2.</title>
        <authorList>
            <person name="She Q."/>
            <person name="Singh R.K."/>
            <person name="Confalonieri F."/>
            <person name="Zivanovic Y."/>
            <person name="Allard G."/>
            <person name="Awayez M.J."/>
            <person name="Chan-Weiher C.C.-Y."/>
            <person name="Clausen I.G."/>
            <person name="Curtis B.A."/>
            <person name="De Moors A."/>
            <person name="Erauso G."/>
            <person name="Fletcher C."/>
            <person name="Gordon P.M.K."/>
            <person name="Heikamp-de Jong I."/>
            <person name="Jeffries A.C."/>
            <person name="Kozera C.J."/>
            <person name="Medina N."/>
            <person name="Peng X."/>
            <person name="Thi-Ngoc H.P."/>
            <person name="Redder P."/>
            <person name="Schenk M.E."/>
            <person name="Theriault C."/>
            <person name="Tolstrup N."/>
            <person name="Charlebois R.L."/>
            <person name="Doolittle W.F."/>
            <person name="Duguet M."/>
            <person name="Gaasterland T."/>
            <person name="Garrett R.A."/>
            <person name="Ragan M.A."/>
            <person name="Sensen C.W."/>
            <person name="Van der Oost J."/>
        </authorList>
    </citation>
    <scope>NUCLEOTIDE SEQUENCE [LARGE SCALE GENOMIC DNA]</scope>
    <source>
        <strain evidence="3">ATCC 35092 / DSM 1617 / JCM 11322 / P2</strain>
    </source>
</reference>
<dbReference type="InterPro" id="IPR048907">
    <property type="entry name" value="WHD_MCM_arc"/>
</dbReference>
<dbReference type="EMBL" id="AE006641">
    <property type="protein sequence ID" value="AAK41895.1"/>
    <property type="molecule type" value="Genomic_DNA"/>
</dbReference>
<dbReference type="PATRIC" id="fig|273057.12.peg.1735"/>
<dbReference type="eggNOG" id="arCOG03169">
    <property type="taxonomic scope" value="Archaea"/>
</dbReference>
<evidence type="ECO:0000259" key="1">
    <source>
        <dbReference type="Pfam" id="PF21100"/>
    </source>
</evidence>
<dbReference type="SUPFAM" id="SSF46785">
    <property type="entry name" value="Winged helix' DNA-binding domain"/>
    <property type="match status" value="1"/>
</dbReference>
<keyword evidence="3" id="KW-1185">Reference proteome</keyword>
<proteinExistence type="predicted"/>
<dbReference type="InParanoid" id="Q97XM8"/>
<dbReference type="PIR" id="H90329">
    <property type="entry name" value="H90329"/>
</dbReference>
<organism evidence="2 3">
    <name type="scientific">Saccharolobus solfataricus (strain ATCC 35092 / DSM 1617 / JCM 11322 / P2)</name>
    <name type="common">Sulfolobus solfataricus</name>
    <dbReference type="NCBI Taxonomy" id="273057"/>
    <lineage>
        <taxon>Archaea</taxon>
        <taxon>Thermoproteota</taxon>
        <taxon>Thermoprotei</taxon>
        <taxon>Sulfolobales</taxon>
        <taxon>Sulfolobaceae</taxon>
        <taxon>Saccharolobus</taxon>
    </lineage>
</organism>
<dbReference type="Gene3D" id="1.10.10.10">
    <property type="entry name" value="Winged helix-like DNA-binding domain superfamily/Winged helix DNA-binding domain"/>
    <property type="match status" value="1"/>
</dbReference>
<dbReference type="Proteomes" id="UP000001974">
    <property type="component" value="Chromosome"/>
</dbReference>
<gene>
    <name evidence="2" type="ordered locus">SSO8687</name>
</gene>
<protein>
    <submittedName>
        <fullName evidence="2">Partial transposase ISC1190</fullName>
    </submittedName>
</protein>
<dbReference type="PaxDb" id="273057-SSO8687"/>
<dbReference type="KEGG" id="sso:SSO8687"/>
<dbReference type="GeneID" id="1454674"/>
<name>Q97XM8_SACS2</name>
<dbReference type="Pfam" id="PF21100">
    <property type="entry name" value="WHD_MCM"/>
    <property type="match status" value="1"/>
</dbReference>
<dbReference type="EnsemblBacteria" id="AAK41895">
    <property type="protein sequence ID" value="AAK41895"/>
    <property type="gene ID" value="SSO8687"/>
</dbReference>
<dbReference type="InterPro" id="IPR036388">
    <property type="entry name" value="WH-like_DNA-bd_sf"/>
</dbReference>
<dbReference type="HOGENOM" id="CLU_2461932_0_0_2"/>
<accession>Q97XM8</accession>
<evidence type="ECO:0000313" key="3">
    <source>
        <dbReference type="Proteomes" id="UP000001974"/>
    </source>
</evidence>
<sequence>MNSQWITESLKAIATLENARWKNIMDYVIAKTERKISNTTLSRDLRKLMKMGFIEKENDEYKNPRSNYEVHIAKRLSLIFNILYSILI</sequence>
<feature type="domain" description="MCM C-terminal" evidence="1">
    <location>
        <begin position="10"/>
        <end position="62"/>
    </location>
</feature>
<evidence type="ECO:0000313" key="2">
    <source>
        <dbReference type="EMBL" id="AAK41895.1"/>
    </source>
</evidence>